<evidence type="ECO:0000256" key="4">
    <source>
        <dbReference type="ARBA" id="ARBA00022801"/>
    </source>
</evidence>
<sequence length="324" mass="36340">MSAAIVGGISRKRPWFLMENSTSSVNWRPVNLRKKPGEIIRDALVHMANGADGICFFQWRQSKAGAEKYHSSMLPHAGEKSRIYREVCQLGEALNKLQTVKGTTVRQAPLAMIFDYDSWWAYENGLLTREFDYRGEFFHWYQSALEAGITADVVGKNADWEKYEAVMFPVTLLVDKDTGKKAERYVENGGKLVITYGSGIADSQDHVYTGGYPGAFCDILGIKTEEFVAVEENHRIGLDNGWSGTMWVDDIMDICEDCRPLAYIADGDGDSALVGQPVITERRCGKGKAFYIGTKLLRKDGAEFLAKYVLDAKEFAWKGDRKPL</sequence>
<evidence type="ECO:0000313" key="8">
    <source>
        <dbReference type="EMBL" id="HIX38143.1"/>
    </source>
</evidence>
<reference evidence="8" key="1">
    <citation type="journal article" date="2021" name="PeerJ">
        <title>Extensive microbial diversity within the chicken gut microbiome revealed by metagenomics and culture.</title>
        <authorList>
            <person name="Gilroy R."/>
            <person name="Ravi A."/>
            <person name="Getino M."/>
            <person name="Pursley I."/>
            <person name="Horton D.L."/>
            <person name="Alikhan N.F."/>
            <person name="Baker D."/>
            <person name="Gharbi K."/>
            <person name="Hall N."/>
            <person name="Watson M."/>
            <person name="Adriaenssens E.M."/>
            <person name="Foster-Nyarko E."/>
            <person name="Jarju S."/>
            <person name="Secka A."/>
            <person name="Antonio M."/>
            <person name="Oren A."/>
            <person name="Chaudhuri R.R."/>
            <person name="La Ragione R."/>
            <person name="Hildebrand F."/>
            <person name="Pallen M.J."/>
        </authorList>
    </citation>
    <scope>NUCLEOTIDE SEQUENCE</scope>
    <source>
        <strain evidence="8">ChiHjej12B11-1927</strain>
    </source>
</reference>
<evidence type="ECO:0000256" key="3">
    <source>
        <dbReference type="ARBA" id="ARBA00012756"/>
    </source>
</evidence>
<evidence type="ECO:0000256" key="2">
    <source>
        <dbReference type="ARBA" id="ARBA00005940"/>
    </source>
</evidence>
<dbReference type="InterPro" id="IPR029062">
    <property type="entry name" value="Class_I_gatase-like"/>
</dbReference>
<dbReference type="InterPro" id="IPR017853">
    <property type="entry name" value="GH"/>
</dbReference>
<dbReference type="SUPFAM" id="SSF51445">
    <property type="entry name" value="(Trans)glycosidases"/>
    <property type="match status" value="1"/>
</dbReference>
<evidence type="ECO:0000259" key="7">
    <source>
        <dbReference type="Pfam" id="PF08532"/>
    </source>
</evidence>
<evidence type="ECO:0000313" key="9">
    <source>
        <dbReference type="Proteomes" id="UP000824230"/>
    </source>
</evidence>
<evidence type="ECO:0000256" key="5">
    <source>
        <dbReference type="ARBA" id="ARBA00023295"/>
    </source>
</evidence>
<organism evidence="8 9">
    <name type="scientific">Candidatus Blautia pullistercoris</name>
    <dbReference type="NCBI Taxonomy" id="2838499"/>
    <lineage>
        <taxon>Bacteria</taxon>
        <taxon>Bacillati</taxon>
        <taxon>Bacillota</taxon>
        <taxon>Clostridia</taxon>
        <taxon>Lachnospirales</taxon>
        <taxon>Lachnospiraceae</taxon>
        <taxon>Blautia</taxon>
    </lineage>
</organism>
<feature type="domain" description="Beta-galactosidase trimerisation" evidence="7">
    <location>
        <begin position="110"/>
        <end position="309"/>
    </location>
</feature>
<protein>
    <recommendedName>
        <fullName evidence="3">beta-galactosidase</fullName>
        <ecNumber evidence="3">3.2.1.23</ecNumber>
    </recommendedName>
</protein>
<dbReference type="EC" id="3.2.1.23" evidence="3"/>
<proteinExistence type="inferred from homology"/>
<dbReference type="Pfam" id="PF08532">
    <property type="entry name" value="Glyco_hydro_42M"/>
    <property type="match status" value="1"/>
</dbReference>
<dbReference type="InterPro" id="IPR013529">
    <property type="entry name" value="Glyco_hydro_42_N"/>
</dbReference>
<dbReference type="InterPro" id="IPR003476">
    <property type="entry name" value="Glyco_hydro_42"/>
</dbReference>
<keyword evidence="5" id="KW-0326">Glycosidase</keyword>
<name>A0A9D1VNL4_9FIRM</name>
<gene>
    <name evidence="8" type="ORF">H9738_09795</name>
</gene>
<evidence type="ECO:0000259" key="6">
    <source>
        <dbReference type="Pfam" id="PF02449"/>
    </source>
</evidence>
<dbReference type="GO" id="GO:0009341">
    <property type="term" value="C:beta-galactosidase complex"/>
    <property type="evidence" value="ECO:0007669"/>
    <property type="project" value="InterPro"/>
</dbReference>
<dbReference type="AlphaFoldDB" id="A0A9D1VNL4"/>
<keyword evidence="4" id="KW-0378">Hydrolase</keyword>
<dbReference type="CDD" id="cd03143">
    <property type="entry name" value="A4_beta-galactosidase_middle_domain"/>
    <property type="match status" value="1"/>
</dbReference>
<dbReference type="EMBL" id="DXFG01000210">
    <property type="protein sequence ID" value="HIX38143.1"/>
    <property type="molecule type" value="Genomic_DNA"/>
</dbReference>
<accession>A0A9D1VNL4</accession>
<comment type="caution">
    <text evidence="8">The sequence shown here is derived from an EMBL/GenBank/DDBJ whole genome shotgun (WGS) entry which is preliminary data.</text>
</comment>
<dbReference type="Gene3D" id="3.20.20.80">
    <property type="entry name" value="Glycosidases"/>
    <property type="match status" value="1"/>
</dbReference>
<dbReference type="PANTHER" id="PTHR36447:SF1">
    <property type="entry name" value="BETA-GALACTOSIDASE GANA"/>
    <property type="match status" value="1"/>
</dbReference>
<reference evidence="8" key="2">
    <citation type="submission" date="2021-04" db="EMBL/GenBank/DDBJ databases">
        <authorList>
            <person name="Gilroy R."/>
        </authorList>
    </citation>
    <scope>NUCLEOTIDE SEQUENCE</scope>
    <source>
        <strain evidence="8">ChiHjej12B11-1927</strain>
    </source>
</reference>
<dbReference type="GO" id="GO:0005975">
    <property type="term" value="P:carbohydrate metabolic process"/>
    <property type="evidence" value="ECO:0007669"/>
    <property type="project" value="InterPro"/>
</dbReference>
<comment type="catalytic activity">
    <reaction evidence="1">
        <text>Hydrolysis of terminal non-reducing beta-D-galactose residues in beta-D-galactosides.</text>
        <dbReference type="EC" id="3.2.1.23"/>
    </reaction>
</comment>
<dbReference type="PANTHER" id="PTHR36447">
    <property type="entry name" value="BETA-GALACTOSIDASE GANA"/>
    <property type="match status" value="1"/>
</dbReference>
<dbReference type="Pfam" id="PF02449">
    <property type="entry name" value="Glyco_hydro_42"/>
    <property type="match status" value="1"/>
</dbReference>
<dbReference type="GO" id="GO:0004565">
    <property type="term" value="F:beta-galactosidase activity"/>
    <property type="evidence" value="ECO:0007669"/>
    <property type="project" value="UniProtKB-EC"/>
</dbReference>
<dbReference type="SUPFAM" id="SSF52317">
    <property type="entry name" value="Class I glutamine amidotransferase-like"/>
    <property type="match status" value="1"/>
</dbReference>
<dbReference type="InterPro" id="IPR013738">
    <property type="entry name" value="Beta_galactosidase_Trimer"/>
</dbReference>
<dbReference type="Proteomes" id="UP000824230">
    <property type="component" value="Unassembled WGS sequence"/>
</dbReference>
<feature type="domain" description="Glycoside hydrolase family 42 N-terminal" evidence="6">
    <location>
        <begin position="4"/>
        <end position="97"/>
    </location>
</feature>
<dbReference type="Gene3D" id="3.40.50.880">
    <property type="match status" value="1"/>
</dbReference>
<comment type="similarity">
    <text evidence="2">Belongs to the glycosyl hydrolase 42 family.</text>
</comment>
<evidence type="ECO:0000256" key="1">
    <source>
        <dbReference type="ARBA" id="ARBA00001412"/>
    </source>
</evidence>